<dbReference type="Proteomes" id="UP000178735">
    <property type="component" value="Unassembled WGS sequence"/>
</dbReference>
<gene>
    <name evidence="4" type="ORF">A2008_07185</name>
</gene>
<evidence type="ECO:0000259" key="3">
    <source>
        <dbReference type="PROSITE" id="PS50206"/>
    </source>
</evidence>
<evidence type="ECO:0000256" key="1">
    <source>
        <dbReference type="ARBA" id="ARBA00013064"/>
    </source>
</evidence>
<dbReference type="PROSITE" id="PS50206">
    <property type="entry name" value="RHODANESE_3"/>
    <property type="match status" value="1"/>
</dbReference>
<evidence type="ECO:0000313" key="5">
    <source>
        <dbReference type="Proteomes" id="UP000178735"/>
    </source>
</evidence>
<reference evidence="4 5" key="1">
    <citation type="journal article" date="2016" name="Nat. Commun.">
        <title>Thousands of microbial genomes shed light on interconnected biogeochemical processes in an aquifer system.</title>
        <authorList>
            <person name="Anantharaman K."/>
            <person name="Brown C.T."/>
            <person name="Hug L.A."/>
            <person name="Sharon I."/>
            <person name="Castelle C.J."/>
            <person name="Probst A.J."/>
            <person name="Thomas B.C."/>
            <person name="Singh A."/>
            <person name="Wilkins M.J."/>
            <person name="Karaoz U."/>
            <person name="Brodie E.L."/>
            <person name="Williams K.H."/>
            <person name="Hubbard S.S."/>
            <person name="Banfield J.F."/>
        </authorList>
    </citation>
    <scope>NUCLEOTIDE SEQUENCE [LARGE SCALE GENOMIC DNA]</scope>
</reference>
<dbReference type="InterPro" id="IPR050561">
    <property type="entry name" value="PTP"/>
</dbReference>
<dbReference type="Gene3D" id="3.90.190.10">
    <property type="entry name" value="Protein tyrosine phosphatase superfamily"/>
    <property type="match status" value="1"/>
</dbReference>
<dbReference type="InterPro" id="IPR000387">
    <property type="entry name" value="Tyr_Pase_dom"/>
</dbReference>
<proteinExistence type="predicted"/>
<dbReference type="InterPro" id="IPR016130">
    <property type="entry name" value="Tyr_Pase_AS"/>
</dbReference>
<dbReference type="PROSITE" id="PS00383">
    <property type="entry name" value="TYR_PHOSPHATASE_1"/>
    <property type="match status" value="1"/>
</dbReference>
<sequence>MSSKEIDIDEITETPFDRSYWADHEHLLAGCYPGDIDPELARKKITYLLRYGIRHIINLMEEGERDRYYNEFAPYENTLKKAAESLKVDVTCNRHPIKDFGIAPPEKIREILDEIDAKVSEGKRVYIHCWGGIGRTGMIVGCYLVRHGYADGASVIDKLKELRANISNGFIASPESAMQKEVVKNWKFGE</sequence>
<protein>
    <recommendedName>
        <fullName evidence="1">protein-tyrosine-phosphatase</fullName>
        <ecNumber evidence="1">3.1.3.48</ecNumber>
    </recommendedName>
</protein>
<dbReference type="PANTHER" id="PTHR23339">
    <property type="entry name" value="TYROSINE SPECIFIC PROTEIN PHOSPHATASE AND DUAL SPECIFICITY PROTEIN PHOSPHATASE"/>
    <property type="match status" value="1"/>
</dbReference>
<feature type="domain" description="Tyrosine specific protein phosphatases" evidence="2">
    <location>
        <begin position="106"/>
        <end position="166"/>
    </location>
</feature>
<dbReference type="AlphaFoldDB" id="A0A1F7X036"/>
<accession>A0A1F7X036</accession>
<dbReference type="EC" id="3.1.3.48" evidence="1"/>
<dbReference type="STRING" id="1817813.A2008_07185"/>
<evidence type="ECO:0000313" key="4">
    <source>
        <dbReference type="EMBL" id="OGM08420.1"/>
    </source>
</evidence>
<dbReference type="InterPro" id="IPR029021">
    <property type="entry name" value="Prot-tyrosine_phosphatase-like"/>
</dbReference>
<evidence type="ECO:0000259" key="2">
    <source>
        <dbReference type="PROSITE" id="PS50056"/>
    </source>
</evidence>
<dbReference type="GO" id="GO:0004725">
    <property type="term" value="F:protein tyrosine phosphatase activity"/>
    <property type="evidence" value="ECO:0007669"/>
    <property type="project" value="UniProtKB-EC"/>
</dbReference>
<comment type="caution">
    <text evidence="4">The sequence shown here is derived from an EMBL/GenBank/DDBJ whole genome shotgun (WGS) entry which is preliminary data.</text>
</comment>
<dbReference type="Pfam" id="PF22785">
    <property type="entry name" value="Tc-R-P"/>
    <property type="match status" value="1"/>
</dbReference>
<dbReference type="SUPFAM" id="SSF52799">
    <property type="entry name" value="(Phosphotyrosine protein) phosphatases II"/>
    <property type="match status" value="1"/>
</dbReference>
<dbReference type="PROSITE" id="PS50056">
    <property type="entry name" value="TYR_PHOSPHATASE_2"/>
    <property type="match status" value="1"/>
</dbReference>
<name>A0A1F7X036_9BACT</name>
<feature type="domain" description="Rhodanese" evidence="3">
    <location>
        <begin position="104"/>
        <end position="167"/>
    </location>
</feature>
<organism evidence="4 5">
    <name type="scientific">Candidatus Wallbacteria bacterium GWC2_49_35</name>
    <dbReference type="NCBI Taxonomy" id="1817813"/>
    <lineage>
        <taxon>Bacteria</taxon>
        <taxon>Candidatus Walliibacteriota</taxon>
    </lineage>
</organism>
<dbReference type="InterPro" id="IPR001763">
    <property type="entry name" value="Rhodanese-like_dom"/>
</dbReference>
<dbReference type="EMBL" id="MGFH01000014">
    <property type="protein sequence ID" value="OGM08420.1"/>
    <property type="molecule type" value="Genomic_DNA"/>
</dbReference>